<feature type="signal peptide" evidence="1">
    <location>
        <begin position="1"/>
        <end position="26"/>
    </location>
</feature>
<dbReference type="Pfam" id="PF18962">
    <property type="entry name" value="Por_Secre_tail"/>
    <property type="match status" value="1"/>
</dbReference>
<dbReference type="Gene3D" id="2.60.40.10">
    <property type="entry name" value="Immunoglobulins"/>
    <property type="match status" value="2"/>
</dbReference>
<dbReference type="InterPro" id="IPR036691">
    <property type="entry name" value="Endo/exonu/phosph_ase_sf"/>
</dbReference>
<reference evidence="4 5" key="1">
    <citation type="submission" date="2021-03" db="EMBL/GenBank/DDBJ databases">
        <authorList>
            <person name="Kim M.K."/>
        </authorList>
    </citation>
    <scope>NUCLEOTIDE SEQUENCE [LARGE SCALE GENOMIC DNA]</scope>
    <source>
        <strain evidence="4 5">BT507</strain>
    </source>
</reference>
<sequence>MKHSLLTIRSAVVAFTMLCGIQGASAQITLTGSSFTENFDQIGTGLPAGFSVRTGAKAGALGDAATLTTAATAWNNTSGAFKNFASATGLTSAADATAQNASTNRALGVRQTGSFADGSTNAGPAFVFQVANTSARTGFKLNFLLQSLDATSTRTTTWRVDYATGATPTAFTPVGATFTTGNSTFSSTPVAVDFGNQLDNINDVVWIRIVAPDPTTGSNNRPTSAIDDFSLTWNTPAPDAPTLTVSPNSLSFGRVNLAATSATSSYTLTGANLMGATTVTAPSGFSVSKTATGTFGSTLSYAAAELATAQTVYVRFAPTVAGPVSGTITNTSAGAADQTVAVTGTGIDPNNLVFNFDECTAALGGWAQYSVTGAQTWACTPFGHDATDATGKASKPNGIQINGFASNTNVPNEDWFISPAFNTSSFSYPLLSFWSRAAFNGPPLKLRVSTNYSGTGSPLATGVTWTDLDVSFPAIGSDTWTQTAGVDLSEYKGQTTYVAFIYTSSDEESARWTLDDISLTNSATPPAPLLTTTTRSLDFGYVAANATATQTFTVTPRNLTAPFTVTATGAAFQVSKDGTTFGSSATYTVEEANNQTKTLTVRFRPTQNQQSYTGSLALASTNAPSVTVTLSGNTYNTANTLEVVNWNVEWFGSTQNGPSNKDQQQANVRTILNSLKADIYGLVEVVDTARLGTIVRQLPGGGYTYRVSDFGSYTDNAQDPDYASAQKLAFVYNTTLFKNVAISSLFRCTQAENCPEFNYWSSGRFPYLLDADVTLNGATQHFTFVLIHAKANTSPTSTSYERRKNAADGLKAALDANYKGKNVIILGDFNDDLDQTITTDAPTNATSYSAFTTDVANYTALTLPLSLAGQRSTVGYNDVIDHVVITKATEPLVVPNSTEILTSVANLVTNYGNTTTDHYPVQTRYTFGVTTPTKQALANRQFEVYPNPVTNAIRLNLPEQTAKTLQLRVLAVDGRQVATGTGSLEQLNQQLNQGLGQLKAGMYVIQVNSGTQTYVKRFIKQ</sequence>
<evidence type="ECO:0000259" key="2">
    <source>
        <dbReference type="Pfam" id="PF03372"/>
    </source>
</evidence>
<keyword evidence="1" id="KW-0732">Signal</keyword>
<accession>A0ABS3TDQ7</accession>
<dbReference type="NCBIfam" id="NF038128">
    <property type="entry name" value="choice_anch_J"/>
    <property type="match status" value="1"/>
</dbReference>
<evidence type="ECO:0000256" key="1">
    <source>
        <dbReference type="SAM" id="SignalP"/>
    </source>
</evidence>
<feature type="domain" description="Endonuclease/exonuclease/phosphatase" evidence="2">
    <location>
        <begin position="645"/>
        <end position="896"/>
    </location>
</feature>
<dbReference type="InterPro" id="IPR013783">
    <property type="entry name" value="Ig-like_fold"/>
</dbReference>
<dbReference type="Proteomes" id="UP000670527">
    <property type="component" value="Unassembled WGS sequence"/>
</dbReference>
<dbReference type="InterPro" id="IPR026444">
    <property type="entry name" value="Secre_tail"/>
</dbReference>
<name>A0ABS3TDQ7_9BACT</name>
<evidence type="ECO:0000259" key="3">
    <source>
        <dbReference type="Pfam" id="PF18962"/>
    </source>
</evidence>
<comment type="caution">
    <text evidence="4">The sequence shown here is derived from an EMBL/GenBank/DDBJ whole genome shotgun (WGS) entry which is preliminary data.</text>
</comment>
<dbReference type="SUPFAM" id="SSF56219">
    <property type="entry name" value="DNase I-like"/>
    <property type="match status" value="1"/>
</dbReference>
<dbReference type="InterPro" id="IPR005135">
    <property type="entry name" value="Endo/exonuclease/phosphatase"/>
</dbReference>
<proteinExistence type="predicted"/>
<protein>
    <submittedName>
        <fullName evidence="4">Choice-of-anchor J domain-containing protein</fullName>
    </submittedName>
</protein>
<dbReference type="Pfam" id="PF03372">
    <property type="entry name" value="Exo_endo_phos"/>
    <property type="match status" value="1"/>
</dbReference>
<dbReference type="Gene3D" id="3.60.10.10">
    <property type="entry name" value="Endonuclease/exonuclease/phosphatase"/>
    <property type="match status" value="1"/>
</dbReference>
<feature type="chain" id="PRO_5047211858" evidence="1">
    <location>
        <begin position="27"/>
        <end position="1021"/>
    </location>
</feature>
<keyword evidence="5" id="KW-1185">Reference proteome</keyword>
<evidence type="ECO:0000313" key="5">
    <source>
        <dbReference type="Proteomes" id="UP000670527"/>
    </source>
</evidence>
<gene>
    <name evidence="4" type="ORF">J4D97_09450</name>
</gene>
<dbReference type="EMBL" id="JAGETX010000004">
    <property type="protein sequence ID" value="MBO3270870.1"/>
    <property type="molecule type" value="Genomic_DNA"/>
</dbReference>
<feature type="domain" description="Secretion system C-terminal sorting" evidence="3">
    <location>
        <begin position="944"/>
        <end position="1019"/>
    </location>
</feature>
<dbReference type="RefSeq" id="WP_208307367.1">
    <property type="nucleotide sequence ID" value="NZ_JAGETX010000004.1"/>
</dbReference>
<organism evidence="4 5">
    <name type="scientific">Hymenobacter defluvii</name>
    <dbReference type="NCBI Taxonomy" id="2054411"/>
    <lineage>
        <taxon>Bacteria</taxon>
        <taxon>Pseudomonadati</taxon>
        <taxon>Bacteroidota</taxon>
        <taxon>Cytophagia</taxon>
        <taxon>Cytophagales</taxon>
        <taxon>Hymenobacteraceae</taxon>
        <taxon>Hymenobacter</taxon>
    </lineage>
</organism>
<dbReference type="NCBIfam" id="TIGR04183">
    <property type="entry name" value="Por_Secre_tail"/>
    <property type="match status" value="1"/>
</dbReference>
<evidence type="ECO:0000313" key="4">
    <source>
        <dbReference type="EMBL" id="MBO3270870.1"/>
    </source>
</evidence>